<protein>
    <submittedName>
        <fullName evidence="6">UDP-N-acetylmuramyl tripeptide synthase (MurE)</fullName>
        <ecNumber evidence="6">6.3.2.13</ecNumber>
        <ecNumber evidence="6">6.3.2.7</ecNumber>
    </submittedName>
</protein>
<dbReference type="Gene3D" id="3.40.1190.10">
    <property type="entry name" value="Mur-like, catalytic domain"/>
    <property type="match status" value="1"/>
</dbReference>
<dbReference type="EC" id="6.3.2.13" evidence="6"/>
<dbReference type="SUPFAM" id="SSF63418">
    <property type="entry name" value="MurE/MurF N-terminal domain"/>
    <property type="match status" value="1"/>
</dbReference>
<evidence type="ECO:0000313" key="6">
    <source>
        <dbReference type="EMBL" id="CAK1236549.1"/>
    </source>
</evidence>
<dbReference type="Pfam" id="PF08245">
    <property type="entry name" value="Mur_ligase_M"/>
    <property type="match status" value="1"/>
</dbReference>
<dbReference type="InterPro" id="IPR036565">
    <property type="entry name" value="Mur-like_cat_sf"/>
</dbReference>
<dbReference type="PANTHER" id="PTHR23135:SF4">
    <property type="entry name" value="UDP-N-ACETYLMURAMOYL-L-ALANYL-D-GLUTAMATE--2,6-DIAMINOPIMELATE LIGASE MURE HOMOLOG, CHLOROPLASTIC"/>
    <property type="match status" value="1"/>
</dbReference>
<dbReference type="InterPro" id="IPR036615">
    <property type="entry name" value="Mur_ligase_C_dom_sf"/>
</dbReference>
<evidence type="ECO:0000259" key="4">
    <source>
        <dbReference type="Pfam" id="PF02875"/>
    </source>
</evidence>
<keyword evidence="3" id="KW-0131">Cell cycle</keyword>
<keyword evidence="3" id="KW-0573">Peptidoglycan synthesis</keyword>
<evidence type="ECO:0000256" key="1">
    <source>
        <dbReference type="ARBA" id="ARBA00004752"/>
    </source>
</evidence>
<feature type="domain" description="Mur ligase central" evidence="5">
    <location>
        <begin position="119"/>
        <end position="338"/>
    </location>
</feature>
<dbReference type="Gene3D" id="3.90.190.20">
    <property type="entry name" value="Mur ligase, C-terminal domain"/>
    <property type="match status" value="1"/>
</dbReference>
<sequence>MRMTILCYNQGIMKLSSKQVTTLLEEQNLLVQEPVSEQVFDFLHYDSRRVKENTLFVAKGAFKAAYLDGVQGVTGLVATKDLGLDVPLWLVTDTQKALAVLSAAFFDYPNQKLWIGAFTGTKGKTTAAYFAYNILKEATDGKTALFSTVNRIVGPNPEDSKKSDLTTPESYELYKDMARAVKKGMTHLVMEVSSQAYLKNRVYGLRYNVGAFLNISPDHIGPNEHPTFEDYLAHKEMLLDHSDQVILNAGMDHFAEIHQRAARKHNQVLTFNRQGAASQLPDLTPTVAFHSDKSELHDSYFTAEVLVKEPALVELNGSYRLNLPGDFNEENATAALMMTALAGAKYDDMKKGLDEVTIPGRMLSMVLPGHGVAFVDYAHNFASLNALLAFAKGQSPEGQVIVVLGAPGNKGVSRRLDFAKVLSKQADQVVLTADDPAFEKPEDICQTIASAITNPAVTIHYQMDRIQAIHEAVALAGPNDLVVVAGKGEDPYQKVNGIDTPYIGDFAVVKNCQQELKEGTFHA</sequence>
<dbReference type="GO" id="GO:0008765">
    <property type="term" value="F:UDP-N-acetylmuramoylalanyl-D-glutamate-2,6-diaminopimelate ligase activity"/>
    <property type="evidence" value="ECO:0007669"/>
    <property type="project" value="UniProtKB-EC"/>
</dbReference>
<dbReference type="Gene3D" id="3.40.1390.10">
    <property type="entry name" value="MurE/MurF, N-terminal domain"/>
    <property type="match status" value="1"/>
</dbReference>
<dbReference type="GO" id="GO:0047482">
    <property type="term" value="F:UDP-N-acetylmuramoyl-L-alanyl-D-glutamate-L-lysine ligase activity"/>
    <property type="evidence" value="ECO:0007669"/>
    <property type="project" value="UniProtKB-EC"/>
</dbReference>
<keyword evidence="3" id="KW-0132">Cell division</keyword>
<organism evidence="6 7">
    <name type="scientific">Fructobacillus fructosus</name>
    <dbReference type="NCBI Taxonomy" id="1631"/>
    <lineage>
        <taxon>Bacteria</taxon>
        <taxon>Bacillati</taxon>
        <taxon>Bacillota</taxon>
        <taxon>Bacilli</taxon>
        <taxon>Lactobacillales</taxon>
        <taxon>Lactobacillaceae</taxon>
        <taxon>Fructobacillus</taxon>
    </lineage>
</organism>
<comment type="pathway">
    <text evidence="1 3">Cell wall biogenesis; peptidoglycan biosynthesis.</text>
</comment>
<dbReference type="EMBL" id="CAUZLR010000003">
    <property type="protein sequence ID" value="CAK1236549.1"/>
    <property type="molecule type" value="Genomic_DNA"/>
</dbReference>
<evidence type="ECO:0000256" key="2">
    <source>
        <dbReference type="ARBA" id="ARBA00005898"/>
    </source>
</evidence>
<evidence type="ECO:0000313" key="7">
    <source>
        <dbReference type="Proteomes" id="UP001314261"/>
    </source>
</evidence>
<keyword evidence="3" id="KW-0133">Cell shape</keyword>
<proteinExistence type="inferred from homology"/>
<name>A0ABN9YQG2_9LACO</name>
<dbReference type="EC" id="6.3.2.7" evidence="6"/>
<dbReference type="SUPFAM" id="SSF53623">
    <property type="entry name" value="MurD-like peptide ligases, catalytic domain"/>
    <property type="match status" value="1"/>
</dbReference>
<dbReference type="Proteomes" id="UP001314261">
    <property type="component" value="Unassembled WGS sequence"/>
</dbReference>
<dbReference type="InterPro" id="IPR005761">
    <property type="entry name" value="UDP-N-AcMur-Glu-dNH2Pim_ligase"/>
</dbReference>
<comment type="subcellular location">
    <subcellularLocation>
        <location evidence="3">Cytoplasm</location>
    </subcellularLocation>
</comment>
<keyword evidence="7" id="KW-1185">Reference proteome</keyword>
<dbReference type="NCBIfam" id="TIGR01085">
    <property type="entry name" value="murE"/>
    <property type="match status" value="1"/>
</dbReference>
<feature type="domain" description="Mur ligase C-terminal" evidence="4">
    <location>
        <begin position="370"/>
        <end position="488"/>
    </location>
</feature>
<keyword evidence="3" id="KW-0961">Cell wall biogenesis/degradation</keyword>
<dbReference type="InterPro" id="IPR004101">
    <property type="entry name" value="Mur_ligase_C"/>
</dbReference>
<dbReference type="InterPro" id="IPR013221">
    <property type="entry name" value="Mur_ligase_cen"/>
</dbReference>
<evidence type="ECO:0000259" key="5">
    <source>
        <dbReference type="Pfam" id="PF08245"/>
    </source>
</evidence>
<evidence type="ECO:0000256" key="3">
    <source>
        <dbReference type="RuleBase" id="RU004135"/>
    </source>
</evidence>
<gene>
    <name evidence="6" type="ORF">R54839_PPFHFPJH_00691</name>
</gene>
<dbReference type="SUPFAM" id="SSF53244">
    <property type="entry name" value="MurD-like peptide ligases, peptide-binding domain"/>
    <property type="match status" value="1"/>
</dbReference>
<dbReference type="InterPro" id="IPR035911">
    <property type="entry name" value="MurE/MurF_N"/>
</dbReference>
<dbReference type="Pfam" id="PF02875">
    <property type="entry name" value="Mur_ligase_C"/>
    <property type="match status" value="1"/>
</dbReference>
<comment type="caution">
    <text evidence="6">The sequence shown here is derived from an EMBL/GenBank/DDBJ whole genome shotgun (WGS) entry which is preliminary data.</text>
</comment>
<accession>A0ABN9YQG2</accession>
<reference evidence="6 7" key="1">
    <citation type="submission" date="2023-10" db="EMBL/GenBank/DDBJ databases">
        <authorList>
            <person name="Botero Cardona J."/>
        </authorList>
    </citation>
    <scope>NUCLEOTIDE SEQUENCE [LARGE SCALE GENOMIC DNA]</scope>
    <source>
        <strain evidence="6 7">R-54839</strain>
    </source>
</reference>
<dbReference type="PANTHER" id="PTHR23135">
    <property type="entry name" value="MUR LIGASE FAMILY MEMBER"/>
    <property type="match status" value="1"/>
</dbReference>
<keyword evidence="6" id="KW-0436">Ligase</keyword>
<comment type="similarity">
    <text evidence="2">Belongs to the MurCDEF family. MurE subfamily.</text>
</comment>